<evidence type="ECO:0000256" key="4">
    <source>
        <dbReference type="ARBA" id="ARBA00022989"/>
    </source>
</evidence>
<dbReference type="SMART" id="SM00034">
    <property type="entry name" value="CLECT"/>
    <property type="match status" value="1"/>
</dbReference>
<name>A0ABM0J8Y6_ECHTE</name>
<proteinExistence type="predicted"/>
<evidence type="ECO:0000256" key="6">
    <source>
        <dbReference type="SAM" id="Phobius"/>
    </source>
</evidence>
<dbReference type="PANTHER" id="PTHR46784">
    <property type="entry name" value="KILLER CELL LECTIN-LIKE RECEPTOR SUBFAMILY B MEMBER 1"/>
    <property type="match status" value="1"/>
</dbReference>
<dbReference type="Gene3D" id="3.10.100.10">
    <property type="entry name" value="Mannose-Binding Protein A, subunit A"/>
    <property type="match status" value="1"/>
</dbReference>
<dbReference type="InterPro" id="IPR033992">
    <property type="entry name" value="NKR-like_CTLD"/>
</dbReference>
<keyword evidence="2" id="KW-0430">Lectin</keyword>
<dbReference type="PANTHER" id="PTHR46784:SF1">
    <property type="entry name" value="KILLER CELL LECTIN-LIKE RECEPTOR SUBFAMILY B MEMBER 1"/>
    <property type="match status" value="1"/>
</dbReference>
<keyword evidence="5" id="KW-1015">Disulfide bond</keyword>
<dbReference type="InterPro" id="IPR016186">
    <property type="entry name" value="C-type_lectin-like/link_sf"/>
</dbReference>
<dbReference type="InterPro" id="IPR001304">
    <property type="entry name" value="C-type_lectin-like"/>
</dbReference>
<keyword evidence="6" id="KW-0812">Transmembrane</keyword>
<dbReference type="SUPFAM" id="SSF56436">
    <property type="entry name" value="C-type lectin-like"/>
    <property type="match status" value="1"/>
</dbReference>
<evidence type="ECO:0000256" key="5">
    <source>
        <dbReference type="ARBA" id="ARBA00023157"/>
    </source>
</evidence>
<dbReference type="CDD" id="cd03593">
    <property type="entry name" value="CLECT_NK_receptors_like"/>
    <property type="match status" value="1"/>
</dbReference>
<evidence type="ECO:0000256" key="1">
    <source>
        <dbReference type="ARBA" id="ARBA00004606"/>
    </source>
</evidence>
<keyword evidence="8" id="KW-1185">Reference proteome</keyword>
<evidence type="ECO:0000256" key="2">
    <source>
        <dbReference type="ARBA" id="ARBA00022734"/>
    </source>
</evidence>
<protein>
    <submittedName>
        <fullName evidence="9">Killer cell lectin-like receptor subfamily B member 1</fullName>
    </submittedName>
</protein>
<evidence type="ECO:0000313" key="9">
    <source>
        <dbReference type="RefSeq" id="XP_004717499.1"/>
    </source>
</evidence>
<evidence type="ECO:0000256" key="3">
    <source>
        <dbReference type="ARBA" id="ARBA00022968"/>
    </source>
</evidence>
<gene>
    <name evidence="9" type="primary">KLRB1</name>
</gene>
<reference evidence="9" key="1">
    <citation type="submission" date="2025-08" db="UniProtKB">
        <authorList>
            <consortium name="RefSeq"/>
        </authorList>
    </citation>
    <scope>IDENTIFICATION</scope>
</reference>
<dbReference type="PROSITE" id="PS50041">
    <property type="entry name" value="C_TYPE_LECTIN_2"/>
    <property type="match status" value="1"/>
</dbReference>
<keyword evidence="4 6" id="KW-1133">Transmembrane helix</keyword>
<accession>A0ABM0J8Y6</accession>
<sequence length="221" mass="25217">MDNQVTYADLNLSRESAPVSSSPPSLLRDVCQGPRWHHWALKLGCAGILLFALAVIGLSVAVIFLSRNLSAEKCNVDTPEEHRTQTTERPSPVECPILWHQVHEKCLFLFDTQHYWNDSLADCYQRDSSLLLIQDEVELRLIQHLIQAEGILYWIGLNFTLPEKNWKWMNGSFLNSDVLQITGDHDKNSCALLSNKKIVSEVCSSENKWICQKELKPVRTT</sequence>
<keyword evidence="3" id="KW-0735">Signal-anchor</keyword>
<evidence type="ECO:0000259" key="7">
    <source>
        <dbReference type="PROSITE" id="PS50041"/>
    </source>
</evidence>
<dbReference type="RefSeq" id="XP_004717499.1">
    <property type="nucleotide sequence ID" value="XM_004717442.1"/>
</dbReference>
<dbReference type="GeneID" id="101655108"/>
<evidence type="ECO:0000313" key="8">
    <source>
        <dbReference type="Proteomes" id="UP000694863"/>
    </source>
</evidence>
<dbReference type="InterPro" id="IPR051527">
    <property type="entry name" value="KLR_subfamily_B"/>
</dbReference>
<comment type="subcellular location">
    <subcellularLocation>
        <location evidence="1">Membrane</location>
        <topology evidence="1">Single-pass type II membrane protein</topology>
    </subcellularLocation>
</comment>
<dbReference type="InterPro" id="IPR016187">
    <property type="entry name" value="CTDL_fold"/>
</dbReference>
<dbReference type="Pfam" id="PF00059">
    <property type="entry name" value="Lectin_C"/>
    <property type="match status" value="1"/>
</dbReference>
<organism evidence="8 9">
    <name type="scientific">Echinops telfairi</name>
    <name type="common">Lesser hedgehog tenrec</name>
    <dbReference type="NCBI Taxonomy" id="9371"/>
    <lineage>
        <taxon>Eukaryota</taxon>
        <taxon>Metazoa</taxon>
        <taxon>Chordata</taxon>
        <taxon>Craniata</taxon>
        <taxon>Vertebrata</taxon>
        <taxon>Euteleostomi</taxon>
        <taxon>Mammalia</taxon>
        <taxon>Eutheria</taxon>
        <taxon>Afrotheria</taxon>
        <taxon>Tenrecidae</taxon>
        <taxon>Tenrecinae</taxon>
        <taxon>Echinops</taxon>
    </lineage>
</organism>
<dbReference type="Proteomes" id="UP000694863">
    <property type="component" value="Unplaced"/>
</dbReference>
<feature type="transmembrane region" description="Helical" evidence="6">
    <location>
        <begin position="39"/>
        <end position="65"/>
    </location>
</feature>
<keyword evidence="6" id="KW-0472">Membrane</keyword>
<feature type="domain" description="C-type lectin" evidence="7">
    <location>
        <begin position="102"/>
        <end position="212"/>
    </location>
</feature>